<organism evidence="7">
    <name type="scientific">marine sediment metagenome</name>
    <dbReference type="NCBI Taxonomy" id="412755"/>
    <lineage>
        <taxon>unclassified sequences</taxon>
        <taxon>metagenomes</taxon>
        <taxon>ecological metagenomes</taxon>
    </lineage>
</organism>
<evidence type="ECO:0000256" key="5">
    <source>
        <dbReference type="ARBA" id="ARBA00023136"/>
    </source>
</evidence>
<dbReference type="PANTHER" id="PTHR21716:SF64">
    <property type="entry name" value="AI-2 TRANSPORT PROTEIN TQSA"/>
    <property type="match status" value="1"/>
</dbReference>
<comment type="caution">
    <text evidence="7">The sequence shown here is derived from an EMBL/GenBank/DDBJ whole genome shotgun (WGS) entry which is preliminary data.</text>
</comment>
<sequence length="108" mass="12069">LWAMLVFFLNFIPSIGLILAAVPAVLFSLIELSTVQTVLVVLSYVVVNALVDFVIQPRFLASQIDLSKLTIILSLFFWGWVLGPFGMFLAIPLTIMCKYTIALVRESF</sequence>
<feature type="non-terminal residue" evidence="7">
    <location>
        <position position="1"/>
    </location>
</feature>
<feature type="transmembrane region" description="Helical" evidence="6">
    <location>
        <begin position="6"/>
        <end position="30"/>
    </location>
</feature>
<feature type="transmembrane region" description="Helical" evidence="6">
    <location>
        <begin position="37"/>
        <end position="55"/>
    </location>
</feature>
<gene>
    <name evidence="7" type="ORF">S06H3_13988</name>
</gene>
<accession>X1MRE4</accession>
<feature type="transmembrane region" description="Helical" evidence="6">
    <location>
        <begin position="75"/>
        <end position="95"/>
    </location>
</feature>
<evidence type="ECO:0000313" key="7">
    <source>
        <dbReference type="EMBL" id="GAI17260.1"/>
    </source>
</evidence>
<dbReference type="EMBL" id="BARV01006835">
    <property type="protein sequence ID" value="GAI17260.1"/>
    <property type="molecule type" value="Genomic_DNA"/>
</dbReference>
<dbReference type="InterPro" id="IPR002549">
    <property type="entry name" value="AI-2E-like"/>
</dbReference>
<proteinExistence type="inferred from homology"/>
<dbReference type="GO" id="GO:0016020">
    <property type="term" value="C:membrane"/>
    <property type="evidence" value="ECO:0007669"/>
    <property type="project" value="UniProtKB-SubCell"/>
</dbReference>
<evidence type="ECO:0008006" key="8">
    <source>
        <dbReference type="Google" id="ProtNLM"/>
    </source>
</evidence>
<keyword evidence="3 6" id="KW-0812">Transmembrane</keyword>
<keyword evidence="5 6" id="KW-0472">Membrane</keyword>
<protein>
    <recommendedName>
        <fullName evidence="8">AI-2E family transporter</fullName>
    </recommendedName>
</protein>
<dbReference type="PANTHER" id="PTHR21716">
    <property type="entry name" value="TRANSMEMBRANE PROTEIN"/>
    <property type="match status" value="1"/>
</dbReference>
<evidence type="ECO:0000256" key="3">
    <source>
        <dbReference type="ARBA" id="ARBA00022692"/>
    </source>
</evidence>
<comment type="similarity">
    <text evidence="2">Belongs to the autoinducer-2 exporter (AI-2E) (TC 2.A.86) family.</text>
</comment>
<evidence type="ECO:0000256" key="6">
    <source>
        <dbReference type="SAM" id="Phobius"/>
    </source>
</evidence>
<reference evidence="7" key="1">
    <citation type="journal article" date="2014" name="Front. Microbiol.">
        <title>High frequency of phylogenetically diverse reductive dehalogenase-homologous genes in deep subseafloor sedimentary metagenomes.</title>
        <authorList>
            <person name="Kawai M."/>
            <person name="Futagami T."/>
            <person name="Toyoda A."/>
            <person name="Takaki Y."/>
            <person name="Nishi S."/>
            <person name="Hori S."/>
            <person name="Arai W."/>
            <person name="Tsubouchi T."/>
            <person name="Morono Y."/>
            <person name="Uchiyama I."/>
            <person name="Ito T."/>
            <person name="Fujiyama A."/>
            <person name="Inagaki F."/>
            <person name="Takami H."/>
        </authorList>
    </citation>
    <scope>NUCLEOTIDE SEQUENCE</scope>
    <source>
        <strain evidence="7">Expedition CK06-06</strain>
    </source>
</reference>
<dbReference type="Pfam" id="PF01594">
    <property type="entry name" value="AI-2E_transport"/>
    <property type="match status" value="1"/>
</dbReference>
<evidence type="ECO:0000256" key="2">
    <source>
        <dbReference type="ARBA" id="ARBA00009773"/>
    </source>
</evidence>
<comment type="subcellular location">
    <subcellularLocation>
        <location evidence="1">Membrane</location>
        <topology evidence="1">Multi-pass membrane protein</topology>
    </subcellularLocation>
</comment>
<evidence type="ECO:0000256" key="4">
    <source>
        <dbReference type="ARBA" id="ARBA00022989"/>
    </source>
</evidence>
<name>X1MRE4_9ZZZZ</name>
<dbReference type="AlphaFoldDB" id="X1MRE4"/>
<dbReference type="GO" id="GO:0055085">
    <property type="term" value="P:transmembrane transport"/>
    <property type="evidence" value="ECO:0007669"/>
    <property type="project" value="TreeGrafter"/>
</dbReference>
<keyword evidence="4 6" id="KW-1133">Transmembrane helix</keyword>
<evidence type="ECO:0000256" key="1">
    <source>
        <dbReference type="ARBA" id="ARBA00004141"/>
    </source>
</evidence>